<organism evidence="2 3">
    <name type="scientific">Altererythrobacter arenosus</name>
    <dbReference type="NCBI Taxonomy" id="3032592"/>
    <lineage>
        <taxon>Bacteria</taxon>
        <taxon>Pseudomonadati</taxon>
        <taxon>Pseudomonadota</taxon>
        <taxon>Alphaproteobacteria</taxon>
        <taxon>Sphingomonadales</taxon>
        <taxon>Erythrobacteraceae</taxon>
        <taxon>Altererythrobacter</taxon>
    </lineage>
</organism>
<protein>
    <submittedName>
        <fullName evidence="2">Uncharacterized protein</fullName>
    </submittedName>
</protein>
<dbReference type="EMBL" id="CP121106">
    <property type="protein sequence ID" value="WFL76977.1"/>
    <property type="molecule type" value="Genomic_DNA"/>
</dbReference>
<proteinExistence type="predicted"/>
<name>A0ABY8FPP0_9SPHN</name>
<gene>
    <name evidence="2" type="ORF">P7228_13405</name>
</gene>
<keyword evidence="3" id="KW-1185">Reference proteome</keyword>
<accession>A0ABY8FPP0</accession>
<evidence type="ECO:0000256" key="1">
    <source>
        <dbReference type="SAM" id="Phobius"/>
    </source>
</evidence>
<dbReference type="Proteomes" id="UP001215827">
    <property type="component" value="Chromosome"/>
</dbReference>
<feature type="transmembrane region" description="Helical" evidence="1">
    <location>
        <begin position="12"/>
        <end position="32"/>
    </location>
</feature>
<dbReference type="RefSeq" id="WP_278015736.1">
    <property type="nucleotide sequence ID" value="NZ_CP121106.1"/>
</dbReference>
<reference evidence="2 3" key="1">
    <citation type="submission" date="2023-03" db="EMBL/GenBank/DDBJ databases">
        <title>Altererythrobacter sp. CAU 1644 isolated from sand.</title>
        <authorList>
            <person name="Kim W."/>
        </authorList>
    </citation>
    <scope>NUCLEOTIDE SEQUENCE [LARGE SCALE GENOMIC DNA]</scope>
    <source>
        <strain evidence="2 3">CAU 1644</strain>
    </source>
</reference>
<keyword evidence="1" id="KW-1133">Transmembrane helix</keyword>
<evidence type="ECO:0000313" key="2">
    <source>
        <dbReference type="EMBL" id="WFL76977.1"/>
    </source>
</evidence>
<evidence type="ECO:0000313" key="3">
    <source>
        <dbReference type="Proteomes" id="UP001215827"/>
    </source>
</evidence>
<keyword evidence="1" id="KW-0472">Membrane</keyword>
<keyword evidence="1" id="KW-0812">Transmembrane</keyword>
<sequence length="127" mass="14397">MSVDLAAVQGWGVIFLLVLVFVAMPLGVVLSLRRNARDIESFEHPDLNELKLCVPNHQTERLSRKLDKMGWQLVSETADEKIRSNSHVRFEKSGDEARPLKEVLHSLNKSLALSIGPLNLRREEVDQ</sequence>